<dbReference type="Pfam" id="PF05795">
    <property type="entry name" value="Plasmodium_Vir"/>
    <property type="match status" value="2"/>
</dbReference>
<organism evidence="2 3">
    <name type="scientific">Plasmodium vivax</name>
    <name type="common">malaria parasite P. vivax</name>
    <dbReference type="NCBI Taxonomy" id="5855"/>
    <lineage>
        <taxon>Eukaryota</taxon>
        <taxon>Sar</taxon>
        <taxon>Alveolata</taxon>
        <taxon>Apicomplexa</taxon>
        <taxon>Aconoidasida</taxon>
        <taxon>Haemosporida</taxon>
        <taxon>Plasmodiidae</taxon>
        <taxon>Plasmodium</taxon>
        <taxon>Plasmodium (Plasmodium)</taxon>
    </lineage>
</organism>
<dbReference type="AlphaFoldDB" id="A0A8S4H839"/>
<protein>
    <submittedName>
        <fullName evidence="2">(malaria parasite P. vivax) hypothetical protein</fullName>
    </submittedName>
</protein>
<dbReference type="VEuPathDB" id="PlasmoDB:PVPAM_020028200"/>
<proteinExistence type="predicted"/>
<comment type="caution">
    <text evidence="2">The sequence shown here is derived from an EMBL/GenBank/DDBJ whole genome shotgun (WGS) entry which is preliminary data.</text>
</comment>
<feature type="region of interest" description="Disordered" evidence="1">
    <location>
        <begin position="237"/>
        <end position="260"/>
    </location>
</feature>
<reference evidence="2" key="1">
    <citation type="submission" date="2021-09" db="EMBL/GenBank/DDBJ databases">
        <authorList>
            <consortium name="Pathogen Informatics"/>
        </authorList>
    </citation>
    <scope>NUCLEOTIDE SEQUENCE</scope>
    <source>
        <strain evidence="2">PvW1</strain>
    </source>
</reference>
<sequence length="348" mass="40678">MLRGSEQNWKEFEKLAFSFSGELNSEKFYKQVDDIKGFSEYFEDCKSLTSLPNGQRVKRICAKLLKYLKTYSFSRNNDNEYDFCILLNYWVYNSLNLTLQSRNSSLIFLAFGNIELIWNSFIEDKLNKPENETCEPNHNIVLYDDWRKRKELYEYYVDYYQMSKTVENFPEKCKDYYEYIEYKAHLYEHFKKQCTPGNENICPNFYEKCIKYDPKDVLPLLSCHERIIRERPATVPRPQITDERGSGKEALKDFPSPDMRSASAQNLSENSYAVGKFGDVFLGVVATTMTAGGLYKFTPVGRMLRNGFGWNNSNMSNLNGVDHGLYGYASEAFNPYSGEEHYNGYHQA</sequence>
<feature type="compositionally biased region" description="Basic and acidic residues" evidence="1">
    <location>
        <begin position="240"/>
        <end position="252"/>
    </location>
</feature>
<name>A0A8S4H839_PLAVI</name>
<accession>A0A8S4H839</accession>
<evidence type="ECO:0000256" key="1">
    <source>
        <dbReference type="SAM" id="MobiDB-lite"/>
    </source>
</evidence>
<dbReference type="EMBL" id="CAJZCX010000005">
    <property type="protein sequence ID" value="CAG9474525.1"/>
    <property type="molecule type" value="Genomic_DNA"/>
</dbReference>
<evidence type="ECO:0000313" key="2">
    <source>
        <dbReference type="EMBL" id="CAG9474525.1"/>
    </source>
</evidence>
<dbReference type="Proteomes" id="UP000779233">
    <property type="component" value="Unassembled WGS sequence"/>
</dbReference>
<dbReference type="InterPro" id="IPR008780">
    <property type="entry name" value="Plasmodium_Vir"/>
</dbReference>
<evidence type="ECO:0000313" key="3">
    <source>
        <dbReference type="Proteomes" id="UP000779233"/>
    </source>
</evidence>
<gene>
    <name evidence="2" type="ORF">PVW1_100008800</name>
</gene>